<evidence type="ECO:0000256" key="2">
    <source>
        <dbReference type="ARBA" id="ARBA00004924"/>
    </source>
</evidence>
<keyword evidence="6" id="KW-0521">NADP</keyword>
<dbReference type="EMBL" id="CP072168">
    <property type="protein sequence ID" value="QYA09846.1"/>
    <property type="molecule type" value="Genomic_DNA"/>
</dbReference>
<keyword evidence="11" id="KW-1185">Reference proteome</keyword>
<keyword evidence="4" id="KW-0285">Flavoprotein</keyword>
<dbReference type="InterPro" id="IPR025700">
    <property type="entry name" value="Lys/Orn_oxygenase"/>
</dbReference>
<dbReference type="PANTHER" id="PTHR43539">
    <property type="entry name" value="FLAVIN-BINDING MONOOXYGENASE-LIKE PROTEIN (AFU_ORTHOLOGUE AFUA_4G09220)"/>
    <property type="match status" value="1"/>
</dbReference>
<dbReference type="Proteomes" id="UP000298545">
    <property type="component" value="Chromosome linear"/>
</dbReference>
<evidence type="ECO:0000256" key="4">
    <source>
        <dbReference type="ARBA" id="ARBA00022630"/>
    </source>
</evidence>
<dbReference type="AlphaFoldDB" id="A0A4D7DQS8"/>
<evidence type="ECO:0000256" key="5">
    <source>
        <dbReference type="ARBA" id="ARBA00022827"/>
    </source>
</evidence>
<evidence type="ECO:0000256" key="1">
    <source>
        <dbReference type="ARBA" id="ARBA00001974"/>
    </source>
</evidence>
<evidence type="ECO:0000313" key="9">
    <source>
        <dbReference type="EMBL" id="QYA09846.1"/>
    </source>
</evidence>
<evidence type="ECO:0000256" key="7">
    <source>
        <dbReference type="ARBA" id="ARBA00023002"/>
    </source>
</evidence>
<dbReference type="Pfam" id="PF13434">
    <property type="entry name" value="Lys_Orn_oxgnase"/>
    <property type="match status" value="1"/>
</dbReference>
<evidence type="ECO:0000256" key="6">
    <source>
        <dbReference type="ARBA" id="ARBA00022857"/>
    </source>
</evidence>
<organism evidence="8 10">
    <name type="scientific">Agrobacterium larrymoorei</name>
    <dbReference type="NCBI Taxonomy" id="160699"/>
    <lineage>
        <taxon>Bacteria</taxon>
        <taxon>Pseudomonadati</taxon>
        <taxon>Pseudomonadota</taxon>
        <taxon>Alphaproteobacteria</taxon>
        <taxon>Hyphomicrobiales</taxon>
        <taxon>Rhizobiaceae</taxon>
        <taxon>Rhizobium/Agrobacterium group</taxon>
        <taxon>Agrobacterium</taxon>
    </lineage>
</organism>
<accession>A0A4D7DQS8</accession>
<dbReference type="PANTHER" id="PTHR43539:SF91">
    <property type="entry name" value="FAD-DEPENDENT URATE HYDROXYLASE"/>
    <property type="match status" value="1"/>
</dbReference>
<dbReference type="InterPro" id="IPR050982">
    <property type="entry name" value="Auxin_biosynth/cation_transpt"/>
</dbReference>
<gene>
    <name evidence="8" type="ORF">CFBP5473_17280</name>
    <name evidence="9" type="ORF">J5285_21065</name>
</gene>
<evidence type="ECO:0000256" key="3">
    <source>
        <dbReference type="ARBA" id="ARBA00007588"/>
    </source>
</evidence>
<dbReference type="OrthoDB" id="8671611at2"/>
<evidence type="ECO:0000313" key="11">
    <source>
        <dbReference type="Proteomes" id="UP000826513"/>
    </source>
</evidence>
<keyword evidence="5" id="KW-0274">FAD</keyword>
<dbReference type="GO" id="GO:0004497">
    <property type="term" value="F:monooxygenase activity"/>
    <property type="evidence" value="ECO:0007669"/>
    <property type="project" value="TreeGrafter"/>
</dbReference>
<dbReference type="STRING" id="1367849.GCA_000518585_02249"/>
<name>A0A4D7DQS8_9HYPH</name>
<dbReference type="InterPro" id="IPR036188">
    <property type="entry name" value="FAD/NAD-bd_sf"/>
</dbReference>
<dbReference type="RefSeq" id="WP_027675025.1">
    <property type="nucleotide sequence ID" value="NZ_CP039692.1"/>
</dbReference>
<dbReference type="GO" id="GO:0050660">
    <property type="term" value="F:flavin adenine dinucleotide binding"/>
    <property type="evidence" value="ECO:0007669"/>
    <property type="project" value="TreeGrafter"/>
</dbReference>
<comment type="similarity">
    <text evidence="3">Belongs to the lysine N(6)-hydroxylase/L-ornithine N(5)-oxygenase family.</text>
</comment>
<evidence type="ECO:0000313" key="10">
    <source>
        <dbReference type="Proteomes" id="UP000298545"/>
    </source>
</evidence>
<evidence type="ECO:0000313" key="8">
    <source>
        <dbReference type="EMBL" id="QCI99723.1"/>
    </source>
</evidence>
<dbReference type="Proteomes" id="UP000826513">
    <property type="component" value="Chromosome 2"/>
</dbReference>
<dbReference type="EMBL" id="CP039692">
    <property type="protein sequence ID" value="QCI99723.1"/>
    <property type="molecule type" value="Genomic_DNA"/>
</dbReference>
<dbReference type="SUPFAM" id="SSF51905">
    <property type="entry name" value="FAD/NAD(P)-binding domain"/>
    <property type="match status" value="1"/>
</dbReference>
<sequence length="493" mass="53917">MENLDAQRPHSLRELEDRLRLDLLWLNQPVKTWTPALEKDGQPVLDVAVIGAGLCGLVTLAALKKVGIENARAFDRAPAGLEGPWVTFARMETLRTRKEAAGPALGIPSLTFRAWFEAQHGAQAYSEMGLIPRTMWMEYLVWYRKVLALNVVNDTALEQINLRDDGLLSLSLRSGGKADTILARRVVLATGLDGLGAPTMPDVAARAPQKFIRHGADAIDMAALKGKRVSVVGAGASAMDNAAAALEAGAARVDIFVRRADIPRIDKFTGVGSQGMTQGYLGLPDEDKWVYMVAGERAQIPPPRHSVLRVSRHPNAFFHLGSPINDLAVTGDAVEVVTPKGRYLTDLVIFTTGFSVDFHKRPEFADIADKILLWRDAYTPPPEWQHAAMGSMPYLGPGFEFRAKPDLDEATKSVISHIHCFAYPAVPTHGKITSGIPSISDGAVRLTTGIARSLFVEDRAYHLDRFMNFDTPELFGDEWSDADAFEEASRAKG</sequence>
<comment type="pathway">
    <text evidence="2">Siderophore biosynthesis.</text>
</comment>
<dbReference type="Gene3D" id="3.50.50.60">
    <property type="entry name" value="FAD/NAD(P)-binding domain"/>
    <property type="match status" value="1"/>
</dbReference>
<reference evidence="8 10" key="1">
    <citation type="submission" date="2019-04" db="EMBL/GenBank/DDBJ databases">
        <title>Complete genome sequence of Agrobacterium larrymoorei CFBP5473.</title>
        <authorList>
            <person name="Haryono M."/>
            <person name="Chou L."/>
            <person name="Lin Y.-C."/>
            <person name="Lai E.-M."/>
            <person name="Kuo C.-H."/>
        </authorList>
    </citation>
    <scope>NUCLEOTIDE SEQUENCE [LARGE SCALE GENOMIC DNA]</scope>
    <source>
        <strain evidence="8 10">CFBP5473</strain>
    </source>
</reference>
<dbReference type="KEGG" id="alf:CFBP5473_17280"/>
<protein>
    <submittedName>
        <fullName evidence="8">NAD(P)/FAD-dependent oxidoreductase</fullName>
    </submittedName>
</protein>
<dbReference type="PRINTS" id="PR00411">
    <property type="entry name" value="PNDRDTASEI"/>
</dbReference>
<proteinExistence type="inferred from homology"/>
<keyword evidence="7" id="KW-0560">Oxidoreductase</keyword>
<reference evidence="9 11" key="2">
    <citation type="submission" date="2021-03" db="EMBL/GenBank/DDBJ databases">
        <title>Rapid diversification of plasmids in a genus of pathogenic and nitrogen fixing bacteria.</title>
        <authorList>
            <person name="Weisberg A.J."/>
            <person name="Miller M."/>
            <person name="Ream W."/>
            <person name="Grunwald N.J."/>
            <person name="Chang J.H."/>
        </authorList>
    </citation>
    <scope>NUCLEOTIDE SEQUENCE [LARGE SCALE GENOMIC DNA]</scope>
    <source>
        <strain evidence="9 11">AF3.44</strain>
    </source>
</reference>
<comment type="cofactor">
    <cofactor evidence="1">
        <name>FAD</name>
        <dbReference type="ChEBI" id="CHEBI:57692"/>
    </cofactor>
</comment>